<evidence type="ECO:0000256" key="10">
    <source>
        <dbReference type="ARBA" id="ARBA00023180"/>
    </source>
</evidence>
<proteinExistence type="inferred from homology"/>
<dbReference type="InterPro" id="IPR051036">
    <property type="entry name" value="SIGLEC"/>
</dbReference>
<dbReference type="GO" id="GO:0007155">
    <property type="term" value="P:cell adhesion"/>
    <property type="evidence" value="ECO:0007669"/>
    <property type="project" value="UniProtKB-KW"/>
</dbReference>
<evidence type="ECO:0000256" key="5">
    <source>
        <dbReference type="ARBA" id="ARBA00022737"/>
    </source>
</evidence>
<dbReference type="PANTHER" id="PTHR12035">
    <property type="entry name" value="SIALIC ACID BINDING IMMUNOGLOBULIN-LIKE LECTIN"/>
    <property type="match status" value="1"/>
</dbReference>
<keyword evidence="11" id="KW-0393">Immunoglobulin domain</keyword>
<feature type="domain" description="Ig-like" evidence="14">
    <location>
        <begin position="142"/>
        <end position="227"/>
    </location>
</feature>
<dbReference type="InterPro" id="IPR003598">
    <property type="entry name" value="Ig_sub2"/>
</dbReference>
<reference evidence="15" key="1">
    <citation type="submission" date="2025-08" db="UniProtKB">
        <authorList>
            <consortium name="Ensembl"/>
        </authorList>
    </citation>
    <scope>IDENTIFICATION</scope>
</reference>
<dbReference type="SMART" id="SM00409">
    <property type="entry name" value="IG"/>
    <property type="match status" value="3"/>
</dbReference>
<evidence type="ECO:0000256" key="8">
    <source>
        <dbReference type="ARBA" id="ARBA00023136"/>
    </source>
</evidence>
<reference evidence="15" key="2">
    <citation type="submission" date="2025-09" db="UniProtKB">
        <authorList>
            <consortium name="Ensembl"/>
        </authorList>
    </citation>
    <scope>IDENTIFICATION</scope>
</reference>
<keyword evidence="5" id="KW-0677">Repeat</keyword>
<dbReference type="AlphaFoldDB" id="A0A8C3YHY7"/>
<evidence type="ECO:0000256" key="13">
    <source>
        <dbReference type="SAM" id="SignalP"/>
    </source>
</evidence>
<keyword evidence="16" id="KW-1185">Reference proteome</keyword>
<dbReference type="Gene3D" id="2.60.40.10">
    <property type="entry name" value="Immunoglobulins"/>
    <property type="match status" value="3"/>
</dbReference>
<dbReference type="PROSITE" id="PS50835">
    <property type="entry name" value="IG_LIKE"/>
    <property type="match status" value="3"/>
</dbReference>
<evidence type="ECO:0000256" key="1">
    <source>
        <dbReference type="ARBA" id="ARBA00004479"/>
    </source>
</evidence>
<evidence type="ECO:0000256" key="4">
    <source>
        <dbReference type="ARBA" id="ARBA00022734"/>
    </source>
</evidence>
<dbReference type="Pfam" id="PF07686">
    <property type="entry name" value="V-set"/>
    <property type="match status" value="1"/>
</dbReference>
<dbReference type="GO" id="GO:0030246">
    <property type="term" value="F:carbohydrate binding"/>
    <property type="evidence" value="ECO:0007669"/>
    <property type="project" value="UniProtKB-KW"/>
</dbReference>
<evidence type="ECO:0000313" key="16">
    <source>
        <dbReference type="Proteomes" id="UP000694540"/>
    </source>
</evidence>
<keyword evidence="4" id="KW-0430">Lectin</keyword>
<feature type="chain" id="PRO_5034464635" description="Ig-like domain-containing protein" evidence="13">
    <location>
        <begin position="18"/>
        <end position="477"/>
    </location>
</feature>
<organism evidence="15 16">
    <name type="scientific">Catagonus wagneri</name>
    <name type="common">Chacoan peccary</name>
    <dbReference type="NCBI Taxonomy" id="51154"/>
    <lineage>
        <taxon>Eukaryota</taxon>
        <taxon>Metazoa</taxon>
        <taxon>Chordata</taxon>
        <taxon>Craniata</taxon>
        <taxon>Vertebrata</taxon>
        <taxon>Euteleostomi</taxon>
        <taxon>Mammalia</taxon>
        <taxon>Eutheria</taxon>
        <taxon>Laurasiatheria</taxon>
        <taxon>Artiodactyla</taxon>
        <taxon>Suina</taxon>
        <taxon>Tayassuidae</taxon>
        <taxon>Catagonus</taxon>
    </lineage>
</organism>
<evidence type="ECO:0000256" key="7">
    <source>
        <dbReference type="ARBA" id="ARBA00022989"/>
    </source>
</evidence>
<accession>A0A8C3YHY7</accession>
<evidence type="ECO:0000256" key="9">
    <source>
        <dbReference type="ARBA" id="ARBA00023157"/>
    </source>
</evidence>
<dbReference type="SMART" id="SM00408">
    <property type="entry name" value="IGc2"/>
    <property type="match status" value="1"/>
</dbReference>
<sequence>MRPPLLLLPLLWAGEWADYRLDVQETVTVQKGLCVRMPCSFTFRQDEWSQPVHGYWFRKGANMFQDAPVATNNRYRKVQEETQGRFRLLGDPQNKNCSLDIRDAQSRDTGTYFFRVEAGSSVRYSYLGNMLSVHVTTLTQTPDIRVQGVLESGRPGTVTCAMPGACEWGTPPTFSWMGVALHSLGPGPPSSSVLTFTLGPGDHGTDLTCRVTFPGAGAGVSFQTTIRLNVSCECWAGTWGPEGGSETLGNSSSLPAQEGQSLHLFCAAESNPPAVMTWIRGSLPLSPSNSFNSGVLDLPRVELGDHGKYICRAQHPLGSKETSLSLLVESELAHSWGKDAWVPGSGEAPLILLSFPTEPPQLLGPSCSWGDESLHCSCSAQSQLGHLNESCADSPSDHWTPAQAASPPEKEELHYATLKFHTRRSQDLQDPEANEYSEIRIGCGVSQSCSSNWTPSLGTSICQGCHPKKPNRQTDKL</sequence>
<dbReference type="FunFam" id="2.60.40.10:FF:000829">
    <property type="entry name" value="Sialic acid-binding Ig-like lectin 8"/>
    <property type="match status" value="1"/>
</dbReference>
<dbReference type="GO" id="GO:0005886">
    <property type="term" value="C:plasma membrane"/>
    <property type="evidence" value="ECO:0007669"/>
    <property type="project" value="TreeGrafter"/>
</dbReference>
<dbReference type="InterPro" id="IPR003599">
    <property type="entry name" value="Ig_sub"/>
</dbReference>
<keyword evidence="6" id="KW-0130">Cell adhesion</keyword>
<dbReference type="Ensembl" id="ENSCWAT00000017615.1">
    <property type="protein sequence ID" value="ENSCWAP00000016237.1"/>
    <property type="gene ID" value="ENSCWAG00000012403.1"/>
</dbReference>
<dbReference type="InterPro" id="IPR013106">
    <property type="entry name" value="Ig_V-set"/>
</dbReference>
<comment type="similarity">
    <text evidence="12">Belongs to the immunoglobulin superfamily. SIGLEC (sialic acid binding Ig-like lectin) family.</text>
</comment>
<feature type="signal peptide" evidence="13">
    <location>
        <begin position="1"/>
        <end position="17"/>
    </location>
</feature>
<keyword evidence="7" id="KW-1133">Transmembrane helix</keyword>
<dbReference type="InterPro" id="IPR003006">
    <property type="entry name" value="Ig/MHC_CS"/>
</dbReference>
<dbReference type="CDD" id="cd05712">
    <property type="entry name" value="IgV_CD33"/>
    <property type="match status" value="1"/>
</dbReference>
<dbReference type="Pfam" id="PF13927">
    <property type="entry name" value="Ig_3"/>
    <property type="match status" value="1"/>
</dbReference>
<comment type="subcellular location">
    <subcellularLocation>
        <location evidence="1">Membrane</location>
        <topology evidence="1">Single-pass type I membrane protein</topology>
    </subcellularLocation>
</comment>
<evidence type="ECO:0000259" key="14">
    <source>
        <dbReference type="PROSITE" id="PS50835"/>
    </source>
</evidence>
<evidence type="ECO:0000256" key="11">
    <source>
        <dbReference type="ARBA" id="ARBA00023319"/>
    </source>
</evidence>
<evidence type="ECO:0000256" key="6">
    <source>
        <dbReference type="ARBA" id="ARBA00022889"/>
    </source>
</evidence>
<protein>
    <recommendedName>
        <fullName evidence="14">Ig-like domain-containing protein</fullName>
    </recommendedName>
</protein>
<keyword evidence="2" id="KW-0812">Transmembrane</keyword>
<keyword evidence="3 13" id="KW-0732">Signal</keyword>
<evidence type="ECO:0000256" key="12">
    <source>
        <dbReference type="ARBA" id="ARBA00038361"/>
    </source>
</evidence>
<keyword evidence="8" id="KW-0472">Membrane</keyword>
<evidence type="ECO:0000256" key="2">
    <source>
        <dbReference type="ARBA" id="ARBA00022692"/>
    </source>
</evidence>
<dbReference type="PANTHER" id="PTHR12035:SF139">
    <property type="entry name" value="IG-LIKE DOMAIN-CONTAINING PROTEIN"/>
    <property type="match status" value="1"/>
</dbReference>
<dbReference type="PROSITE" id="PS00290">
    <property type="entry name" value="IG_MHC"/>
    <property type="match status" value="1"/>
</dbReference>
<dbReference type="Proteomes" id="UP000694540">
    <property type="component" value="Unplaced"/>
</dbReference>
<dbReference type="InterPro" id="IPR013783">
    <property type="entry name" value="Ig-like_fold"/>
</dbReference>
<dbReference type="GeneTree" id="ENSGT01150000286907"/>
<name>A0A8C3YHY7_9CETA</name>
<dbReference type="InterPro" id="IPR036179">
    <property type="entry name" value="Ig-like_dom_sf"/>
</dbReference>
<keyword evidence="10" id="KW-0325">Glycoprotein</keyword>
<dbReference type="GO" id="GO:0033691">
    <property type="term" value="F:sialic acid binding"/>
    <property type="evidence" value="ECO:0007669"/>
    <property type="project" value="TreeGrafter"/>
</dbReference>
<dbReference type="InterPro" id="IPR007110">
    <property type="entry name" value="Ig-like_dom"/>
</dbReference>
<dbReference type="SUPFAM" id="SSF48726">
    <property type="entry name" value="Immunoglobulin"/>
    <property type="match status" value="3"/>
</dbReference>
<feature type="domain" description="Ig-like" evidence="14">
    <location>
        <begin position="241"/>
        <end position="325"/>
    </location>
</feature>
<keyword evidence="9" id="KW-1015">Disulfide bond</keyword>
<evidence type="ECO:0000256" key="3">
    <source>
        <dbReference type="ARBA" id="ARBA00022729"/>
    </source>
</evidence>
<evidence type="ECO:0000313" key="15">
    <source>
        <dbReference type="Ensembl" id="ENSCWAP00000016237.1"/>
    </source>
</evidence>
<feature type="domain" description="Ig-like" evidence="14">
    <location>
        <begin position="3"/>
        <end position="125"/>
    </location>
</feature>